<proteinExistence type="inferred from homology"/>
<protein>
    <submittedName>
        <fullName evidence="5">Flavin oxidoreductase / NADH oxidase family protein</fullName>
    </submittedName>
</protein>
<feature type="domain" description="NADH:flavin oxidoreductase/NADH oxidase N-terminal" evidence="4">
    <location>
        <begin position="2"/>
        <end position="341"/>
    </location>
</feature>
<dbReference type="FunFam" id="3.20.20.70:FF:000059">
    <property type="entry name" value="N-ethylmaleimide reductase, FMN-linked"/>
    <property type="match status" value="1"/>
</dbReference>
<dbReference type="InterPro" id="IPR001155">
    <property type="entry name" value="OxRdtase_FMN_N"/>
</dbReference>
<dbReference type="AlphaFoldDB" id="A0AAW3ET04"/>
<dbReference type="RefSeq" id="WP_036051097.1">
    <property type="nucleotide sequence ID" value="NZ_CADEQD010000001.1"/>
</dbReference>
<evidence type="ECO:0000313" key="5">
    <source>
        <dbReference type="EMBL" id="KGC11004.1"/>
    </source>
</evidence>
<dbReference type="GO" id="GO:0010181">
    <property type="term" value="F:FMN binding"/>
    <property type="evidence" value="ECO:0007669"/>
    <property type="project" value="InterPro"/>
</dbReference>
<dbReference type="PANTHER" id="PTHR22893:SF91">
    <property type="entry name" value="NADPH DEHYDROGENASE 2-RELATED"/>
    <property type="match status" value="1"/>
</dbReference>
<dbReference type="Gene3D" id="3.20.20.70">
    <property type="entry name" value="Aldolase class I"/>
    <property type="match status" value="1"/>
</dbReference>
<accession>A0AAW3ET04</accession>
<dbReference type="KEGG" id="bgo:BM43_3789"/>
<evidence type="ECO:0000256" key="1">
    <source>
        <dbReference type="ARBA" id="ARBA00001917"/>
    </source>
</evidence>
<dbReference type="PANTHER" id="PTHR22893">
    <property type="entry name" value="NADH OXIDOREDUCTASE-RELATED"/>
    <property type="match status" value="1"/>
</dbReference>
<dbReference type="Proteomes" id="UP000029590">
    <property type="component" value="Unassembled WGS sequence"/>
</dbReference>
<dbReference type="InterPro" id="IPR045247">
    <property type="entry name" value="Oye-like"/>
</dbReference>
<evidence type="ECO:0000259" key="4">
    <source>
        <dbReference type="Pfam" id="PF00724"/>
    </source>
</evidence>
<gene>
    <name evidence="5" type="ORF">DM48_7771</name>
</gene>
<evidence type="ECO:0000256" key="2">
    <source>
        <dbReference type="ARBA" id="ARBA00005979"/>
    </source>
</evidence>
<comment type="caution">
    <text evidence="5">The sequence shown here is derived from an EMBL/GenBank/DDBJ whole genome shotgun (WGS) entry which is preliminary data.</text>
</comment>
<evidence type="ECO:0000313" key="6">
    <source>
        <dbReference type="Proteomes" id="UP000029590"/>
    </source>
</evidence>
<dbReference type="GO" id="GO:0016628">
    <property type="term" value="F:oxidoreductase activity, acting on the CH-CH group of donors, NAD or NADP as acceptor"/>
    <property type="evidence" value="ECO:0007669"/>
    <property type="project" value="UniProtKB-ARBA"/>
</dbReference>
<dbReference type="Pfam" id="PF00724">
    <property type="entry name" value="Oxidored_FMN"/>
    <property type="match status" value="1"/>
</dbReference>
<dbReference type="CDD" id="cd02933">
    <property type="entry name" value="OYE_like_FMN"/>
    <property type="match status" value="1"/>
</dbReference>
<keyword evidence="3" id="KW-0560">Oxidoreductase</keyword>
<name>A0AAW3ET04_BURGA</name>
<organism evidence="5 6">
    <name type="scientific">Burkholderia gladioli</name>
    <name type="common">Pseudomonas marginata</name>
    <name type="synonym">Phytomonas marginata</name>
    <dbReference type="NCBI Taxonomy" id="28095"/>
    <lineage>
        <taxon>Bacteria</taxon>
        <taxon>Pseudomonadati</taxon>
        <taxon>Pseudomonadota</taxon>
        <taxon>Betaproteobacteria</taxon>
        <taxon>Burkholderiales</taxon>
        <taxon>Burkholderiaceae</taxon>
        <taxon>Burkholderia</taxon>
    </lineage>
</organism>
<comment type="cofactor">
    <cofactor evidence="1">
        <name>FMN</name>
        <dbReference type="ChEBI" id="CHEBI:58210"/>
    </cofactor>
</comment>
<comment type="similarity">
    <text evidence="2">Belongs to the NADH:flavin oxidoreductase/NADH oxidase family.</text>
</comment>
<sequence>MKLFEPFRLGELALRNRVVMASMTRGRTTDPGHVPGELQVEYYRQRAGAGLIVTEGTWVSHEAIGFVHAPGLFTAAQAAGWRRVTEAVHREGGLIFAQLAHSGAVSHPDFFAGAAPLAPSAVNPRLRAFTPDGFKDTVTPRAMSPEDIRRTIDDYREAALHALAAGFDGIELHAATTYLLPQFLNGTLNLRDDAYGGSAAKRARIVLEVLAALIDVWGPGRVGLKLSPTAAQGGFQPDAQTVDTYDHLLRALDALPLSHLQVVRALDAPELAPLPAPARPMRDTLAFVRERFGGTLIANGGFDATRANRLLEDGGAELVSFARPFIGNPDLVARLERGLPLTTPDPASFYQGGASGYLDYPAAG</sequence>
<reference evidence="5 6" key="1">
    <citation type="submission" date="2014-04" db="EMBL/GenBank/DDBJ databases">
        <authorList>
            <person name="Bishop-Lilly K.A."/>
            <person name="Broomall S.M."/>
            <person name="Chain P.S."/>
            <person name="Chertkov O."/>
            <person name="Coyne S.R."/>
            <person name="Daligault H.E."/>
            <person name="Davenport K.W."/>
            <person name="Erkkila T."/>
            <person name="Frey K.G."/>
            <person name="Gibbons H.S."/>
            <person name="Gu W."/>
            <person name="Jaissle J."/>
            <person name="Johnson S.L."/>
            <person name="Koroleva G.I."/>
            <person name="Ladner J.T."/>
            <person name="Lo C.-C."/>
            <person name="Minogue T.D."/>
            <person name="Munk C."/>
            <person name="Palacios G.F."/>
            <person name="Redden C.L."/>
            <person name="Rosenzweig C.N."/>
            <person name="Scholz M.B."/>
            <person name="Teshima H."/>
            <person name="Xu Y."/>
        </authorList>
    </citation>
    <scope>NUCLEOTIDE SEQUENCE [LARGE SCALE GENOMIC DNA]</scope>
    <source>
        <strain evidence="6">gladioli</strain>
    </source>
</reference>
<dbReference type="GO" id="GO:0005829">
    <property type="term" value="C:cytosol"/>
    <property type="evidence" value="ECO:0007669"/>
    <property type="project" value="UniProtKB-ARBA"/>
</dbReference>
<dbReference type="EMBL" id="JPGG01000017">
    <property type="protein sequence ID" value="KGC11004.1"/>
    <property type="molecule type" value="Genomic_DNA"/>
</dbReference>
<dbReference type="SUPFAM" id="SSF51395">
    <property type="entry name" value="FMN-linked oxidoreductases"/>
    <property type="match status" value="1"/>
</dbReference>
<evidence type="ECO:0000256" key="3">
    <source>
        <dbReference type="ARBA" id="ARBA00023002"/>
    </source>
</evidence>
<dbReference type="InterPro" id="IPR013785">
    <property type="entry name" value="Aldolase_TIM"/>
</dbReference>